<dbReference type="Proteomes" id="UP000054516">
    <property type="component" value="Unassembled WGS sequence"/>
</dbReference>
<dbReference type="PRINTS" id="PR00081">
    <property type="entry name" value="GDHRDH"/>
</dbReference>
<proteinExistence type="inferred from homology"/>
<dbReference type="CDD" id="cd05374">
    <property type="entry name" value="17beta-HSD-like_SDR_c"/>
    <property type="match status" value="1"/>
</dbReference>
<dbReference type="InterPro" id="IPR036291">
    <property type="entry name" value="NAD(P)-bd_dom_sf"/>
</dbReference>
<dbReference type="SUPFAM" id="SSF51735">
    <property type="entry name" value="NAD(P)-binding Rossmann-fold domains"/>
    <property type="match status" value="1"/>
</dbReference>
<comment type="similarity">
    <text evidence="2">Belongs to the short-chain dehydrogenases/reductases (SDR) family.</text>
</comment>
<name>A0A1S7UMN1_ROSNE</name>
<keyword evidence="1" id="KW-0521">NADP</keyword>
<accession>A0A1S7UMN1</accession>
<evidence type="ECO:0000256" key="1">
    <source>
        <dbReference type="ARBA" id="ARBA00022857"/>
    </source>
</evidence>
<reference evidence="3" key="1">
    <citation type="submission" date="2016-03" db="EMBL/GenBank/DDBJ databases">
        <title>Draft genome sequence of Rosellinia necatrix.</title>
        <authorList>
            <person name="Kanematsu S."/>
        </authorList>
    </citation>
    <scope>NUCLEOTIDE SEQUENCE [LARGE SCALE GENOMIC DNA]</scope>
    <source>
        <strain evidence="3">W97</strain>
    </source>
</reference>
<evidence type="ECO:0000256" key="2">
    <source>
        <dbReference type="RuleBase" id="RU000363"/>
    </source>
</evidence>
<dbReference type="EMBL" id="DF977456">
    <property type="protein sequence ID" value="GAP84612.1"/>
    <property type="molecule type" value="Genomic_DNA"/>
</dbReference>
<dbReference type="Pfam" id="PF00106">
    <property type="entry name" value="adh_short"/>
    <property type="match status" value="1"/>
</dbReference>
<dbReference type="AlphaFoldDB" id="A0A1S7UMN1"/>
<dbReference type="OMA" id="WIALDIS"/>
<dbReference type="Gene3D" id="3.40.50.720">
    <property type="entry name" value="NAD(P)-binding Rossmann-like Domain"/>
    <property type="match status" value="1"/>
</dbReference>
<evidence type="ECO:0000313" key="3">
    <source>
        <dbReference type="EMBL" id="GAP84612.1"/>
    </source>
</evidence>
<dbReference type="InterPro" id="IPR002347">
    <property type="entry name" value="SDR_fam"/>
</dbReference>
<dbReference type="PANTHER" id="PTHR43976:SF6">
    <property type="entry name" value="OXIDOREDUCTASE, PUTATIVE (AFU_ORTHOLOGUE AFUA_1G13950)-RELATED"/>
    <property type="match status" value="1"/>
</dbReference>
<evidence type="ECO:0000313" key="4">
    <source>
        <dbReference type="Proteomes" id="UP000054516"/>
    </source>
</evidence>
<dbReference type="STRING" id="77044.A0A1S7UMN1"/>
<dbReference type="InterPro" id="IPR020904">
    <property type="entry name" value="Sc_DH/Rdtase_CS"/>
</dbReference>
<keyword evidence="4" id="KW-1185">Reference proteome</keyword>
<dbReference type="PRINTS" id="PR00080">
    <property type="entry name" value="SDRFAMILY"/>
</dbReference>
<protein>
    <submittedName>
        <fullName evidence="3">Putative short chain oxidoreductase</fullName>
    </submittedName>
</protein>
<gene>
    <name evidence="3" type="ORF">SAMD00023353_1101410</name>
</gene>
<dbReference type="InterPro" id="IPR051911">
    <property type="entry name" value="SDR_oxidoreductase"/>
</dbReference>
<sequence>MADVEEKYTWLVTGSSNGIGLALVRYILSTGDNVIATSRNPAKTPEFVEEVESHPNGKWTALDISWSQDKINQAIKEANTLFKGGITTVVNNAAIGITGAIEDVTEADAKSAFDTNVWGTVRVCKAILPIMRQRGRGTIVQISSVLGLAVSPAYGIYCASKFALEAISEAISLETSPFGIRTLIVDLGTFRTNFLAPGALSVTEASEAYKPPHVVSAVIQSERDKHGKQPGDPERAAKVIHDAVSGKDPNLAKVLRLPLGKDCWTISTARMDQVWDDFEICKEVAYSTDYAE</sequence>
<dbReference type="PANTHER" id="PTHR43976">
    <property type="entry name" value="SHORT CHAIN DEHYDROGENASE"/>
    <property type="match status" value="1"/>
</dbReference>
<organism evidence="3">
    <name type="scientific">Rosellinia necatrix</name>
    <name type="common">White root-rot fungus</name>
    <dbReference type="NCBI Taxonomy" id="77044"/>
    <lineage>
        <taxon>Eukaryota</taxon>
        <taxon>Fungi</taxon>
        <taxon>Dikarya</taxon>
        <taxon>Ascomycota</taxon>
        <taxon>Pezizomycotina</taxon>
        <taxon>Sordariomycetes</taxon>
        <taxon>Xylariomycetidae</taxon>
        <taxon>Xylariales</taxon>
        <taxon>Xylariaceae</taxon>
        <taxon>Rosellinia</taxon>
    </lineage>
</organism>
<dbReference type="OrthoDB" id="1933717at2759"/>
<dbReference type="PROSITE" id="PS00061">
    <property type="entry name" value="ADH_SHORT"/>
    <property type="match status" value="1"/>
</dbReference>